<name>A0A1I2ERR2_9BURK</name>
<dbReference type="PANTHER" id="PTHR30055:SF196">
    <property type="entry name" value="HTH-TYPE TRANSCRIPTIONAL REGULATOR RUTR"/>
    <property type="match status" value="1"/>
</dbReference>
<reference evidence="6" key="1">
    <citation type="submission" date="2016-10" db="EMBL/GenBank/DDBJ databases">
        <authorList>
            <person name="Varghese N."/>
            <person name="Submissions S."/>
        </authorList>
    </citation>
    <scope>NUCLEOTIDE SEQUENCE [LARGE SCALE GENOMIC DNA]</scope>
    <source>
        <strain evidence="6">DSM 27981</strain>
    </source>
</reference>
<dbReference type="Gene3D" id="1.10.357.10">
    <property type="entry name" value="Tetracycline Repressor, domain 2"/>
    <property type="match status" value="1"/>
</dbReference>
<dbReference type="OrthoDB" id="6860332at2"/>
<dbReference type="Gene3D" id="1.10.10.60">
    <property type="entry name" value="Homeodomain-like"/>
    <property type="match status" value="1"/>
</dbReference>
<dbReference type="Proteomes" id="UP000199119">
    <property type="component" value="Unassembled WGS sequence"/>
</dbReference>
<dbReference type="PROSITE" id="PS50977">
    <property type="entry name" value="HTH_TETR_2"/>
    <property type="match status" value="1"/>
</dbReference>
<keyword evidence="1 2" id="KW-0238">DNA-binding</keyword>
<dbReference type="RefSeq" id="WP_092939882.1">
    <property type="nucleotide sequence ID" value="NZ_FONX01000008.1"/>
</dbReference>
<feature type="region of interest" description="Disordered" evidence="3">
    <location>
        <begin position="232"/>
        <end position="256"/>
    </location>
</feature>
<dbReference type="InterPro" id="IPR009057">
    <property type="entry name" value="Homeodomain-like_sf"/>
</dbReference>
<dbReference type="Pfam" id="PF00440">
    <property type="entry name" value="TetR_N"/>
    <property type="match status" value="1"/>
</dbReference>
<dbReference type="Pfam" id="PF08362">
    <property type="entry name" value="TetR_C_3"/>
    <property type="match status" value="1"/>
</dbReference>
<dbReference type="InterPro" id="IPR001647">
    <property type="entry name" value="HTH_TetR"/>
</dbReference>
<sequence length="256" mass="28438">MRRNPPPARPAPVRGRTATDDSETPTPPPARPPTASRLNKERTILTEAESQFAQFGFEGASLESIAAAVNISRHNLLYYFPSKEALYLRVLDDVLNQWLSGMEEMSHGDDPQQALRHYIRAKLRSSLERPNAAKVFAKEVIAGAPRYAGVIAERVGPVLKKDVSTFQRWADEGRIAHVDFTHLMFIIWSVTQAYADQQTQFALLLGQPALTERDYARAEELICHLVLKGLEPGAAPQPAARSGKRARQRSADTAND</sequence>
<evidence type="ECO:0000313" key="5">
    <source>
        <dbReference type="EMBL" id="SFE95307.1"/>
    </source>
</evidence>
<dbReference type="InterPro" id="IPR050109">
    <property type="entry name" value="HTH-type_TetR-like_transc_reg"/>
</dbReference>
<feature type="domain" description="HTH tetR-type" evidence="4">
    <location>
        <begin position="38"/>
        <end position="98"/>
    </location>
</feature>
<dbReference type="EMBL" id="FONX01000008">
    <property type="protein sequence ID" value="SFE95307.1"/>
    <property type="molecule type" value="Genomic_DNA"/>
</dbReference>
<evidence type="ECO:0000256" key="3">
    <source>
        <dbReference type="SAM" id="MobiDB-lite"/>
    </source>
</evidence>
<proteinExistence type="predicted"/>
<dbReference type="InterPro" id="IPR036271">
    <property type="entry name" value="Tet_transcr_reg_TetR-rel_C_sf"/>
</dbReference>
<evidence type="ECO:0000259" key="4">
    <source>
        <dbReference type="PROSITE" id="PS50977"/>
    </source>
</evidence>
<accession>A0A1I2ERR2</accession>
<evidence type="ECO:0000313" key="6">
    <source>
        <dbReference type="Proteomes" id="UP000199119"/>
    </source>
</evidence>
<dbReference type="SUPFAM" id="SSF48498">
    <property type="entry name" value="Tetracyclin repressor-like, C-terminal domain"/>
    <property type="match status" value="1"/>
</dbReference>
<dbReference type="PANTHER" id="PTHR30055">
    <property type="entry name" value="HTH-TYPE TRANSCRIPTIONAL REGULATOR RUTR"/>
    <property type="match status" value="1"/>
</dbReference>
<gene>
    <name evidence="5" type="ORF">SAMN04489711_10855</name>
</gene>
<dbReference type="GO" id="GO:0000976">
    <property type="term" value="F:transcription cis-regulatory region binding"/>
    <property type="evidence" value="ECO:0007669"/>
    <property type="project" value="TreeGrafter"/>
</dbReference>
<feature type="DNA-binding region" description="H-T-H motif" evidence="2">
    <location>
        <begin position="61"/>
        <end position="80"/>
    </location>
</feature>
<dbReference type="SUPFAM" id="SSF46689">
    <property type="entry name" value="Homeodomain-like"/>
    <property type="match status" value="1"/>
</dbReference>
<feature type="region of interest" description="Disordered" evidence="3">
    <location>
        <begin position="1"/>
        <end position="38"/>
    </location>
</feature>
<protein>
    <submittedName>
        <fullName evidence="5">Transcriptional regulator, TetR family</fullName>
    </submittedName>
</protein>
<evidence type="ECO:0000256" key="2">
    <source>
        <dbReference type="PROSITE-ProRule" id="PRU00335"/>
    </source>
</evidence>
<dbReference type="AlphaFoldDB" id="A0A1I2ERR2"/>
<dbReference type="InterPro" id="IPR013573">
    <property type="entry name" value="Tscrpt_reg_YcdC_C"/>
</dbReference>
<dbReference type="GO" id="GO:0045892">
    <property type="term" value="P:negative regulation of DNA-templated transcription"/>
    <property type="evidence" value="ECO:0007669"/>
    <property type="project" value="InterPro"/>
</dbReference>
<keyword evidence="6" id="KW-1185">Reference proteome</keyword>
<dbReference type="STRING" id="1177982.SAMN04489711_10855"/>
<dbReference type="PRINTS" id="PR00455">
    <property type="entry name" value="HTHTETR"/>
</dbReference>
<dbReference type="GO" id="GO:0003700">
    <property type="term" value="F:DNA-binding transcription factor activity"/>
    <property type="evidence" value="ECO:0007669"/>
    <property type="project" value="TreeGrafter"/>
</dbReference>
<feature type="compositionally biased region" description="Pro residues" evidence="3">
    <location>
        <begin position="1"/>
        <end position="10"/>
    </location>
</feature>
<organism evidence="5 6">
    <name type="scientific">Paracidovorax wautersii</name>
    <dbReference type="NCBI Taxonomy" id="1177982"/>
    <lineage>
        <taxon>Bacteria</taxon>
        <taxon>Pseudomonadati</taxon>
        <taxon>Pseudomonadota</taxon>
        <taxon>Betaproteobacteria</taxon>
        <taxon>Burkholderiales</taxon>
        <taxon>Comamonadaceae</taxon>
        <taxon>Paracidovorax</taxon>
    </lineage>
</organism>
<evidence type="ECO:0000256" key="1">
    <source>
        <dbReference type="ARBA" id="ARBA00023125"/>
    </source>
</evidence>